<name>A0A8H3QQ47_9GLOM</name>
<dbReference type="EMBL" id="BLAL01000165">
    <property type="protein sequence ID" value="GES87337.1"/>
    <property type="molecule type" value="Genomic_DNA"/>
</dbReference>
<dbReference type="Proteomes" id="UP000615446">
    <property type="component" value="Unassembled WGS sequence"/>
</dbReference>
<protein>
    <submittedName>
        <fullName evidence="1">Tetratricopeptide repeat protein</fullName>
    </submittedName>
</protein>
<evidence type="ECO:0000313" key="2">
    <source>
        <dbReference type="Proteomes" id="UP000615446"/>
    </source>
</evidence>
<evidence type="ECO:0000313" key="1">
    <source>
        <dbReference type="EMBL" id="GES87337.1"/>
    </source>
</evidence>
<organism evidence="1 2">
    <name type="scientific">Rhizophagus clarus</name>
    <dbReference type="NCBI Taxonomy" id="94130"/>
    <lineage>
        <taxon>Eukaryota</taxon>
        <taxon>Fungi</taxon>
        <taxon>Fungi incertae sedis</taxon>
        <taxon>Mucoromycota</taxon>
        <taxon>Glomeromycotina</taxon>
        <taxon>Glomeromycetes</taxon>
        <taxon>Glomerales</taxon>
        <taxon>Glomeraceae</taxon>
        <taxon>Rhizophagus</taxon>
    </lineage>
</organism>
<comment type="caution">
    <text evidence="1">The sequence shown here is derived from an EMBL/GenBank/DDBJ whole genome shotgun (WGS) entry which is preliminary data.</text>
</comment>
<dbReference type="AlphaFoldDB" id="A0A8H3QQ47"/>
<dbReference type="Gene3D" id="1.20.1170.10">
    <property type="match status" value="1"/>
</dbReference>
<reference evidence="1" key="1">
    <citation type="submission" date="2019-10" db="EMBL/GenBank/DDBJ databases">
        <title>Conservation and host-specific expression of non-tandemly repeated heterogenous ribosome RNA gene in arbuscular mycorrhizal fungi.</title>
        <authorList>
            <person name="Maeda T."/>
            <person name="Kobayashi Y."/>
            <person name="Nakagawa T."/>
            <person name="Ezawa T."/>
            <person name="Yamaguchi K."/>
            <person name="Bino T."/>
            <person name="Nishimoto Y."/>
            <person name="Shigenobu S."/>
            <person name="Kawaguchi M."/>
        </authorList>
    </citation>
    <scope>NUCLEOTIDE SEQUENCE</scope>
    <source>
        <strain evidence="1">HR1</strain>
    </source>
</reference>
<accession>A0A8H3QQ47</accession>
<proteinExistence type="predicted"/>
<sequence length="160" mass="17665">MFQLSNVARQILSRGLATGRVRVSQFSKFNNTLKELKGDVKNVSKKLNEIETKVQEDVKGVSKKLSEIETKVQEDVKGVSKKLSEIETKVQEDVKGVSKKLSEIETKVQEDGKKLNDIGTKLDMHVKYFPVQTASYVCGSLIGGTTLLTAIGWGLHIGTN</sequence>
<gene>
    <name evidence="1" type="ORF">RCL2_001433400</name>
</gene>
<dbReference type="OrthoDB" id="2356131at2759"/>